<name>A0AAV8YEP2_9CUCU</name>
<sequence length="283" mass="31987">MDEKWCRLTIHHQQSVLAQKGTKHVHLVSPEHAENVTIVGCCNAIGNSIPPMIIFKGKRLKPELADNLPPGSIVGMAPRGSMTTELFIEFVRHLARYKGLYTILLVFDGAACHLDYDIVEAADEHNIKLFCLPSNTTHELQPLDKSVYRSFESHWDQELFRFWDHHPDRMLTKIRFNERISSTDLGQQDIEWIQSYPFNPEIIPEHAFAPSIPTERPAPAEQDQNMAALGSTNLNDSLDASDDGFSDENLIPLIQLSSQQHIIENETVELEELAPDAQAEDGE</sequence>
<dbReference type="Gene3D" id="3.30.420.10">
    <property type="entry name" value="Ribonuclease H-like superfamily/Ribonuclease H"/>
    <property type="match status" value="1"/>
</dbReference>
<keyword evidence="3" id="KW-1185">Reference proteome</keyword>
<dbReference type="InterPro" id="IPR004875">
    <property type="entry name" value="DDE_SF_endonuclease_dom"/>
</dbReference>
<dbReference type="InterPro" id="IPR036397">
    <property type="entry name" value="RNaseH_sf"/>
</dbReference>
<dbReference type="EMBL" id="JAPWTK010000117">
    <property type="protein sequence ID" value="KAJ8949488.1"/>
    <property type="molecule type" value="Genomic_DNA"/>
</dbReference>
<evidence type="ECO:0000313" key="2">
    <source>
        <dbReference type="EMBL" id="KAJ8949488.1"/>
    </source>
</evidence>
<dbReference type="Proteomes" id="UP001162162">
    <property type="component" value="Unassembled WGS sequence"/>
</dbReference>
<protein>
    <recommendedName>
        <fullName evidence="1">DDE-1 domain-containing protein</fullName>
    </recommendedName>
</protein>
<feature type="domain" description="DDE-1" evidence="1">
    <location>
        <begin position="34"/>
        <end position="160"/>
    </location>
</feature>
<dbReference type="GO" id="GO:0003677">
    <property type="term" value="F:DNA binding"/>
    <property type="evidence" value="ECO:0007669"/>
    <property type="project" value="TreeGrafter"/>
</dbReference>
<proteinExistence type="predicted"/>
<dbReference type="AlphaFoldDB" id="A0AAV8YEP2"/>
<dbReference type="PANTHER" id="PTHR19303">
    <property type="entry name" value="TRANSPOSON"/>
    <property type="match status" value="1"/>
</dbReference>
<gene>
    <name evidence="2" type="ORF">NQ318_005955</name>
</gene>
<dbReference type="Pfam" id="PF03184">
    <property type="entry name" value="DDE_1"/>
    <property type="match status" value="1"/>
</dbReference>
<organism evidence="2 3">
    <name type="scientific">Aromia moschata</name>
    <dbReference type="NCBI Taxonomy" id="1265417"/>
    <lineage>
        <taxon>Eukaryota</taxon>
        <taxon>Metazoa</taxon>
        <taxon>Ecdysozoa</taxon>
        <taxon>Arthropoda</taxon>
        <taxon>Hexapoda</taxon>
        <taxon>Insecta</taxon>
        <taxon>Pterygota</taxon>
        <taxon>Neoptera</taxon>
        <taxon>Endopterygota</taxon>
        <taxon>Coleoptera</taxon>
        <taxon>Polyphaga</taxon>
        <taxon>Cucujiformia</taxon>
        <taxon>Chrysomeloidea</taxon>
        <taxon>Cerambycidae</taxon>
        <taxon>Cerambycinae</taxon>
        <taxon>Callichromatini</taxon>
        <taxon>Aromia</taxon>
    </lineage>
</organism>
<dbReference type="PANTHER" id="PTHR19303:SF74">
    <property type="entry name" value="POGO TRANSPOSABLE ELEMENT WITH KRAB DOMAIN"/>
    <property type="match status" value="1"/>
</dbReference>
<dbReference type="GO" id="GO:0005634">
    <property type="term" value="C:nucleus"/>
    <property type="evidence" value="ECO:0007669"/>
    <property type="project" value="TreeGrafter"/>
</dbReference>
<evidence type="ECO:0000313" key="3">
    <source>
        <dbReference type="Proteomes" id="UP001162162"/>
    </source>
</evidence>
<comment type="caution">
    <text evidence="2">The sequence shown here is derived from an EMBL/GenBank/DDBJ whole genome shotgun (WGS) entry which is preliminary data.</text>
</comment>
<reference evidence="2" key="1">
    <citation type="journal article" date="2023" name="Insect Mol. Biol.">
        <title>Genome sequencing provides insights into the evolution of gene families encoding plant cell wall-degrading enzymes in longhorned beetles.</title>
        <authorList>
            <person name="Shin N.R."/>
            <person name="Okamura Y."/>
            <person name="Kirsch R."/>
            <person name="Pauchet Y."/>
        </authorList>
    </citation>
    <scope>NUCLEOTIDE SEQUENCE</scope>
    <source>
        <strain evidence="2">AMC_N1</strain>
    </source>
</reference>
<evidence type="ECO:0000259" key="1">
    <source>
        <dbReference type="Pfam" id="PF03184"/>
    </source>
</evidence>
<dbReference type="InterPro" id="IPR050863">
    <property type="entry name" value="CenT-Element_Derived"/>
</dbReference>
<accession>A0AAV8YEP2</accession>